<dbReference type="KEGG" id="hcu:MUN79_03680"/>
<keyword evidence="2" id="KW-1185">Reference proteome</keyword>
<sequence>MLNDNSPLHHFTISPLDSLDDLFARLRHATTPTEIEALQNGIWQLWLMTGDQRLDKELEAGLRALAAGDYTAAIRVFTAIIEEQPEFAEAWNKRATAYFLRASTGLPCSILPKPCSGSPGTLGPCRAGPRFCKPWATTGPLCGPCGAWKHYALTCRACKLDCTTCATSSRRIYRPTYSCATLY</sequence>
<protein>
    <recommendedName>
        <fullName evidence="3">Tetratricopeptide repeat protein</fullName>
    </recommendedName>
</protein>
<proteinExistence type="predicted"/>
<gene>
    <name evidence="1" type="ORF">MUN79_03680</name>
</gene>
<dbReference type="AlphaFoldDB" id="A0A8T9Q6A2"/>
<organism evidence="1 2">
    <name type="scientific">Hymenobacter cellulosilyticus</name>
    <dbReference type="NCBI Taxonomy" id="2932248"/>
    <lineage>
        <taxon>Bacteria</taxon>
        <taxon>Pseudomonadati</taxon>
        <taxon>Bacteroidota</taxon>
        <taxon>Cytophagia</taxon>
        <taxon>Cytophagales</taxon>
        <taxon>Hymenobacteraceae</taxon>
        <taxon>Hymenobacter</taxon>
    </lineage>
</organism>
<dbReference type="SUPFAM" id="SSF48452">
    <property type="entry name" value="TPR-like"/>
    <property type="match status" value="1"/>
</dbReference>
<dbReference type="RefSeq" id="WP_244676442.1">
    <property type="nucleotide sequence ID" value="NZ_CP095046.1"/>
</dbReference>
<evidence type="ECO:0000313" key="1">
    <source>
        <dbReference type="EMBL" id="UOQ73087.1"/>
    </source>
</evidence>
<name>A0A8T9Q6A2_9BACT</name>
<dbReference type="Gene3D" id="1.25.40.10">
    <property type="entry name" value="Tetratricopeptide repeat domain"/>
    <property type="match status" value="1"/>
</dbReference>
<evidence type="ECO:0000313" key="2">
    <source>
        <dbReference type="Proteomes" id="UP000831796"/>
    </source>
</evidence>
<dbReference type="Proteomes" id="UP000831796">
    <property type="component" value="Chromosome"/>
</dbReference>
<reference evidence="1" key="1">
    <citation type="submission" date="2022-04" db="EMBL/GenBank/DDBJ databases">
        <title>Hymenobacter sp. isolated from the air.</title>
        <authorList>
            <person name="Won M."/>
            <person name="Lee C.-M."/>
            <person name="Woen H.-Y."/>
            <person name="Kwon S.-W."/>
        </authorList>
    </citation>
    <scope>NUCLEOTIDE SEQUENCE</scope>
    <source>
        <strain evidence="1">5116S-3</strain>
    </source>
</reference>
<dbReference type="EMBL" id="CP095046">
    <property type="protein sequence ID" value="UOQ73087.1"/>
    <property type="molecule type" value="Genomic_DNA"/>
</dbReference>
<dbReference type="InterPro" id="IPR011990">
    <property type="entry name" value="TPR-like_helical_dom_sf"/>
</dbReference>
<evidence type="ECO:0008006" key="3">
    <source>
        <dbReference type="Google" id="ProtNLM"/>
    </source>
</evidence>
<accession>A0A8T9Q6A2</accession>